<organism evidence="3">
    <name type="scientific">Myxobolus squamalis</name>
    <name type="common">Myxosporean</name>
    <dbReference type="NCBI Taxonomy" id="59785"/>
    <lineage>
        <taxon>Eukaryota</taxon>
        <taxon>Metazoa</taxon>
        <taxon>Cnidaria</taxon>
        <taxon>Myxozoa</taxon>
        <taxon>Myxosporea</taxon>
        <taxon>Bivalvulida</taxon>
        <taxon>Platysporina</taxon>
        <taxon>Myxobolidae</taxon>
        <taxon>Myxobolus</taxon>
    </lineage>
</organism>
<keyword evidence="2" id="KW-0812">Transmembrane</keyword>
<feature type="transmembrane region" description="Helical" evidence="2">
    <location>
        <begin position="39"/>
        <end position="58"/>
    </location>
</feature>
<evidence type="ECO:0000256" key="1">
    <source>
        <dbReference type="ARBA" id="ARBA00006528"/>
    </source>
</evidence>
<keyword evidence="2" id="KW-1133">Transmembrane helix</keyword>
<name>A0A6B2FX25_MYXSQ</name>
<evidence type="ECO:0000313" key="3">
    <source>
        <dbReference type="EMBL" id="NDJ96224.1"/>
    </source>
</evidence>
<dbReference type="InterPro" id="IPR016833">
    <property type="entry name" value="Put_Na-Bile_cotransptr"/>
</dbReference>
<accession>A0A6B2FX25</accession>
<sequence length="148" mass="17156">MENMRFPVFAFLFGLFIVISLSFIFPSFATSDFPLYPKITTKLAIFLIFTISGLKIPFDDLRQNILSVKIMFFSLLCTFIFYPIAGVSIGYLMYMVGVPWEITRGFVVLQKRFTLGGHLYAAPGISRDNCYGYILWRRSVSSHYFSYW</sequence>
<proteinExistence type="inferred from homology"/>
<reference evidence="3" key="1">
    <citation type="submission" date="2018-11" db="EMBL/GenBank/DDBJ databases">
        <title>Myxobolus squamalis genome and transcriptome.</title>
        <authorList>
            <person name="Yahalomi D."/>
            <person name="Atkinson S.D."/>
            <person name="Neuhof M."/>
            <person name="Chang E.S."/>
            <person name="Philippe H."/>
            <person name="Cartwright P."/>
            <person name="Bartholomew J.L."/>
            <person name="Huchon D."/>
        </authorList>
    </citation>
    <scope>NUCLEOTIDE SEQUENCE</scope>
    <source>
        <strain evidence="3">71B08</strain>
        <tissue evidence="3">Whole</tissue>
    </source>
</reference>
<evidence type="ECO:0000256" key="2">
    <source>
        <dbReference type="SAM" id="Phobius"/>
    </source>
</evidence>
<protein>
    <submittedName>
        <fullName evidence="3">Sodium/bile acid cotransporter 7 (Trinotate prediction)</fullName>
    </submittedName>
</protein>
<comment type="similarity">
    <text evidence="1">Belongs to the bile acid:sodium symporter (BASS) (TC 2.A.28) family.</text>
</comment>
<dbReference type="AlphaFoldDB" id="A0A6B2FX25"/>
<keyword evidence="2" id="KW-0472">Membrane</keyword>
<feature type="transmembrane region" description="Helical" evidence="2">
    <location>
        <begin position="70"/>
        <end position="94"/>
    </location>
</feature>
<dbReference type="EMBL" id="GHBR01000734">
    <property type="protein sequence ID" value="NDJ96224.1"/>
    <property type="molecule type" value="Transcribed_RNA"/>
</dbReference>
<dbReference type="InterPro" id="IPR038770">
    <property type="entry name" value="Na+/solute_symporter_sf"/>
</dbReference>
<dbReference type="Gene3D" id="1.20.1530.20">
    <property type="match status" value="1"/>
</dbReference>
<dbReference type="Pfam" id="PF13593">
    <property type="entry name" value="SBF_like"/>
    <property type="match status" value="1"/>
</dbReference>